<gene>
    <name evidence="1" type="ORF">BJ138DRAFT_976209</name>
</gene>
<feature type="non-terminal residue" evidence="1">
    <location>
        <position position="1"/>
    </location>
</feature>
<keyword evidence="2" id="KW-1185">Reference proteome</keyword>
<dbReference type="EMBL" id="MU268118">
    <property type="protein sequence ID" value="KAH7905819.1"/>
    <property type="molecule type" value="Genomic_DNA"/>
</dbReference>
<comment type="caution">
    <text evidence="1">The sequence shown here is derived from an EMBL/GenBank/DDBJ whole genome shotgun (WGS) entry which is preliminary data.</text>
</comment>
<evidence type="ECO:0000313" key="1">
    <source>
        <dbReference type="EMBL" id="KAH7905819.1"/>
    </source>
</evidence>
<organism evidence="1 2">
    <name type="scientific">Hygrophoropsis aurantiaca</name>
    <dbReference type="NCBI Taxonomy" id="72124"/>
    <lineage>
        <taxon>Eukaryota</taxon>
        <taxon>Fungi</taxon>
        <taxon>Dikarya</taxon>
        <taxon>Basidiomycota</taxon>
        <taxon>Agaricomycotina</taxon>
        <taxon>Agaricomycetes</taxon>
        <taxon>Agaricomycetidae</taxon>
        <taxon>Boletales</taxon>
        <taxon>Coniophorineae</taxon>
        <taxon>Hygrophoropsidaceae</taxon>
        <taxon>Hygrophoropsis</taxon>
    </lineage>
</organism>
<feature type="non-terminal residue" evidence="1">
    <location>
        <position position="133"/>
    </location>
</feature>
<dbReference type="Proteomes" id="UP000790377">
    <property type="component" value="Unassembled WGS sequence"/>
</dbReference>
<proteinExistence type="predicted"/>
<sequence>DYYSCTMLTLFAPWRSGRDLRDENTTWTERFQAYAFSDRQREIMKFFNVRYECLDARDDYSAQMREDNSKHDFSAWDNDNYPGEHEEEIVEHDMVFPRSESDQIMDDTIGTLTSKWNYDKAAVEQTLLTSGWL</sequence>
<name>A0ACB7ZY55_9AGAM</name>
<protein>
    <submittedName>
        <fullName evidence="1">Uncharacterized protein</fullName>
    </submittedName>
</protein>
<accession>A0ACB7ZY55</accession>
<reference evidence="1" key="1">
    <citation type="journal article" date="2021" name="New Phytol.">
        <title>Evolutionary innovations through gain and loss of genes in the ectomycorrhizal Boletales.</title>
        <authorList>
            <person name="Wu G."/>
            <person name="Miyauchi S."/>
            <person name="Morin E."/>
            <person name="Kuo A."/>
            <person name="Drula E."/>
            <person name="Varga T."/>
            <person name="Kohler A."/>
            <person name="Feng B."/>
            <person name="Cao Y."/>
            <person name="Lipzen A."/>
            <person name="Daum C."/>
            <person name="Hundley H."/>
            <person name="Pangilinan J."/>
            <person name="Johnson J."/>
            <person name="Barry K."/>
            <person name="LaButti K."/>
            <person name="Ng V."/>
            <person name="Ahrendt S."/>
            <person name="Min B."/>
            <person name="Choi I.G."/>
            <person name="Park H."/>
            <person name="Plett J.M."/>
            <person name="Magnuson J."/>
            <person name="Spatafora J.W."/>
            <person name="Nagy L.G."/>
            <person name="Henrissat B."/>
            <person name="Grigoriev I.V."/>
            <person name="Yang Z.L."/>
            <person name="Xu J."/>
            <person name="Martin F.M."/>
        </authorList>
    </citation>
    <scope>NUCLEOTIDE SEQUENCE</scope>
    <source>
        <strain evidence="1">ATCC 28755</strain>
    </source>
</reference>
<evidence type="ECO:0000313" key="2">
    <source>
        <dbReference type="Proteomes" id="UP000790377"/>
    </source>
</evidence>